<comment type="caution">
    <text evidence="3">The sequence shown here is derived from an EMBL/GenBank/DDBJ whole genome shotgun (WGS) entry which is preliminary data.</text>
</comment>
<feature type="signal peptide" evidence="2">
    <location>
        <begin position="1"/>
        <end position="18"/>
    </location>
</feature>
<dbReference type="PANTHER" id="PTHR42928:SF5">
    <property type="entry name" value="BLR1237 PROTEIN"/>
    <property type="match status" value="1"/>
</dbReference>
<dbReference type="Gene3D" id="3.40.190.10">
    <property type="entry name" value="Periplasmic binding protein-like II"/>
    <property type="match status" value="1"/>
</dbReference>
<comment type="similarity">
    <text evidence="1">Belongs to the UPF0065 (bug) family.</text>
</comment>
<protein>
    <submittedName>
        <fullName evidence="3">MFS transporter</fullName>
    </submittedName>
</protein>
<dbReference type="SUPFAM" id="SSF53850">
    <property type="entry name" value="Periplasmic binding protein-like II"/>
    <property type="match status" value="1"/>
</dbReference>
<organism evidence="3 4">
    <name type="scientific">Nitratireductor aestuarii</name>
    <dbReference type="NCBI Taxonomy" id="1735103"/>
    <lineage>
        <taxon>Bacteria</taxon>
        <taxon>Pseudomonadati</taxon>
        <taxon>Pseudomonadota</taxon>
        <taxon>Alphaproteobacteria</taxon>
        <taxon>Hyphomicrobiales</taxon>
        <taxon>Phyllobacteriaceae</taxon>
        <taxon>Nitratireductor</taxon>
    </lineage>
</organism>
<gene>
    <name evidence="3" type="ORF">GCM10011385_20970</name>
</gene>
<evidence type="ECO:0000313" key="3">
    <source>
        <dbReference type="EMBL" id="GGA66878.1"/>
    </source>
</evidence>
<feature type="chain" id="PRO_5037663499" evidence="2">
    <location>
        <begin position="19"/>
        <end position="316"/>
    </location>
</feature>
<dbReference type="EMBL" id="BMIF01000005">
    <property type="protein sequence ID" value="GGA66878.1"/>
    <property type="molecule type" value="Genomic_DNA"/>
</dbReference>
<name>A0A916W5C1_9HYPH</name>
<evidence type="ECO:0000256" key="2">
    <source>
        <dbReference type="SAM" id="SignalP"/>
    </source>
</evidence>
<evidence type="ECO:0000313" key="4">
    <source>
        <dbReference type="Proteomes" id="UP000636264"/>
    </source>
</evidence>
<dbReference type="Proteomes" id="UP000636264">
    <property type="component" value="Unassembled WGS sequence"/>
</dbReference>
<keyword evidence="2" id="KW-0732">Signal</keyword>
<proteinExistence type="inferred from homology"/>
<dbReference type="Gene3D" id="3.40.190.150">
    <property type="entry name" value="Bordetella uptake gene, domain 1"/>
    <property type="match status" value="1"/>
</dbReference>
<dbReference type="Pfam" id="PF03401">
    <property type="entry name" value="TctC"/>
    <property type="match status" value="1"/>
</dbReference>
<reference evidence="3" key="2">
    <citation type="submission" date="2020-09" db="EMBL/GenBank/DDBJ databases">
        <authorList>
            <person name="Sun Q."/>
            <person name="Zhou Y."/>
        </authorList>
    </citation>
    <scope>NUCLEOTIDE SEQUENCE</scope>
    <source>
        <strain evidence="3">CGMCC 1.15320</strain>
    </source>
</reference>
<dbReference type="CDD" id="cd13578">
    <property type="entry name" value="PBP2_Bug27"/>
    <property type="match status" value="1"/>
</dbReference>
<accession>A0A916W5C1</accession>
<dbReference type="PANTHER" id="PTHR42928">
    <property type="entry name" value="TRICARBOXYLATE-BINDING PROTEIN"/>
    <property type="match status" value="1"/>
</dbReference>
<keyword evidence="4" id="KW-1185">Reference proteome</keyword>
<evidence type="ECO:0000256" key="1">
    <source>
        <dbReference type="ARBA" id="ARBA00006987"/>
    </source>
</evidence>
<dbReference type="InterPro" id="IPR042100">
    <property type="entry name" value="Bug_dom1"/>
</dbReference>
<dbReference type="InterPro" id="IPR005064">
    <property type="entry name" value="BUG"/>
</dbReference>
<reference evidence="3" key="1">
    <citation type="journal article" date="2014" name="Int. J. Syst. Evol. Microbiol.">
        <title>Complete genome sequence of Corynebacterium casei LMG S-19264T (=DSM 44701T), isolated from a smear-ripened cheese.</title>
        <authorList>
            <consortium name="US DOE Joint Genome Institute (JGI-PGF)"/>
            <person name="Walter F."/>
            <person name="Albersmeier A."/>
            <person name="Kalinowski J."/>
            <person name="Ruckert C."/>
        </authorList>
    </citation>
    <scope>NUCLEOTIDE SEQUENCE</scope>
    <source>
        <strain evidence="3">CGMCC 1.15320</strain>
    </source>
</reference>
<dbReference type="AlphaFoldDB" id="A0A916W5C1"/>
<sequence>MILTAAAILLAGITVASAEYPERPITITVGASAGGGADIQARILAERLTEKLGQQVLVENQPGAGSNIASQNLAKAAPDGYTINVAGAAIAINHTLYADPGFDSLKDFIPVAGWGTTPLIFVAHPSVEANTLQELADLSKANPGTLNYGNGIGFPNHMVMELFKLESGADIQFVPYPGMAPARTDVIGGQIEVTVDSIDSAAPFIETGQLKALAVTTPERLEKYPDIPTTAEAGYPNINKGAWYAIMAPAGTPKEIVDKLASAIADVQRDPVAVEKMQAGGSTPMISSSEEFAKWFADQVNTWANVINEAKLEKVQ</sequence>
<dbReference type="PIRSF" id="PIRSF017082">
    <property type="entry name" value="YflP"/>
    <property type="match status" value="1"/>
</dbReference>